<feature type="region of interest" description="Disordered" evidence="1">
    <location>
        <begin position="1740"/>
        <end position="1808"/>
    </location>
</feature>
<feature type="domain" description="Guanylate cyclase" evidence="3">
    <location>
        <begin position="1223"/>
        <end position="1263"/>
    </location>
</feature>
<dbReference type="SUPFAM" id="SSF53850">
    <property type="entry name" value="Periplasmic binding protein-like II"/>
    <property type="match status" value="1"/>
</dbReference>
<dbReference type="Gene3D" id="3.40.190.10">
    <property type="entry name" value="Periplasmic binding protein-like II"/>
    <property type="match status" value="1"/>
</dbReference>
<proteinExistence type="predicted"/>
<comment type="caution">
    <text evidence="4">The sequence shown here is derived from an EMBL/GenBank/DDBJ whole genome shotgun (WGS) entry which is preliminary data.</text>
</comment>
<keyword evidence="5" id="KW-1185">Reference proteome</keyword>
<feature type="region of interest" description="Disordered" evidence="1">
    <location>
        <begin position="1190"/>
        <end position="1211"/>
    </location>
</feature>
<evidence type="ECO:0000313" key="4">
    <source>
        <dbReference type="EMBL" id="KAG2453332.1"/>
    </source>
</evidence>
<feature type="compositionally biased region" description="Gly residues" evidence="1">
    <location>
        <begin position="1750"/>
        <end position="1759"/>
    </location>
</feature>
<evidence type="ECO:0000256" key="2">
    <source>
        <dbReference type="SAM" id="Phobius"/>
    </source>
</evidence>
<evidence type="ECO:0000256" key="1">
    <source>
        <dbReference type="SAM" id="MobiDB-lite"/>
    </source>
</evidence>
<feature type="compositionally biased region" description="Gly residues" evidence="1">
    <location>
        <begin position="525"/>
        <end position="538"/>
    </location>
</feature>
<evidence type="ECO:0000313" key="5">
    <source>
        <dbReference type="Proteomes" id="UP000613740"/>
    </source>
</evidence>
<feature type="compositionally biased region" description="Polar residues" evidence="1">
    <location>
        <begin position="1557"/>
        <end position="1566"/>
    </location>
</feature>
<feature type="domain" description="Guanylate cyclase" evidence="3">
    <location>
        <begin position="596"/>
        <end position="649"/>
    </location>
</feature>
<feature type="compositionally biased region" description="Basic residues" evidence="1">
    <location>
        <begin position="1086"/>
        <end position="1098"/>
    </location>
</feature>
<dbReference type="InterPro" id="IPR001054">
    <property type="entry name" value="A/G_cyclase"/>
</dbReference>
<evidence type="ECO:0000259" key="3">
    <source>
        <dbReference type="PROSITE" id="PS50125"/>
    </source>
</evidence>
<feature type="compositionally biased region" description="Basic and acidic residues" evidence="1">
    <location>
        <begin position="1657"/>
        <end position="1667"/>
    </location>
</feature>
<feature type="region of interest" description="Disordered" evidence="1">
    <location>
        <begin position="1636"/>
        <end position="1726"/>
    </location>
</feature>
<dbReference type="Gene3D" id="3.30.70.1230">
    <property type="entry name" value="Nucleotide cyclase"/>
    <property type="match status" value="4"/>
</dbReference>
<feature type="region of interest" description="Disordered" evidence="1">
    <location>
        <begin position="1044"/>
        <end position="1110"/>
    </location>
</feature>
<keyword evidence="2" id="KW-0472">Membrane</keyword>
<organism evidence="4 5">
    <name type="scientific">Chlamydomonas schloesseri</name>
    <dbReference type="NCBI Taxonomy" id="2026947"/>
    <lineage>
        <taxon>Eukaryota</taxon>
        <taxon>Viridiplantae</taxon>
        <taxon>Chlorophyta</taxon>
        <taxon>core chlorophytes</taxon>
        <taxon>Chlorophyceae</taxon>
        <taxon>CS clade</taxon>
        <taxon>Chlamydomonadales</taxon>
        <taxon>Chlamydomonadaceae</taxon>
        <taxon>Chlamydomonas</taxon>
    </lineage>
</organism>
<feature type="compositionally biased region" description="Low complexity" evidence="1">
    <location>
        <begin position="1200"/>
        <end position="1211"/>
    </location>
</feature>
<feature type="region of interest" description="Disordered" evidence="1">
    <location>
        <begin position="789"/>
        <end position="870"/>
    </location>
</feature>
<dbReference type="PANTHER" id="PTHR43081:SF1">
    <property type="entry name" value="ADENYLATE CYCLASE, TERMINAL-DIFFERENTIATION SPECIFIC"/>
    <property type="match status" value="1"/>
</dbReference>
<dbReference type="EMBL" id="JAEHOD010000003">
    <property type="protein sequence ID" value="KAG2453332.1"/>
    <property type="molecule type" value="Genomic_DNA"/>
</dbReference>
<dbReference type="GO" id="GO:0009190">
    <property type="term" value="P:cyclic nucleotide biosynthetic process"/>
    <property type="evidence" value="ECO:0007669"/>
    <property type="project" value="InterPro"/>
</dbReference>
<feature type="compositionally biased region" description="Low complexity" evidence="1">
    <location>
        <begin position="1760"/>
        <end position="1771"/>
    </location>
</feature>
<feature type="compositionally biased region" description="Polar residues" evidence="1">
    <location>
        <begin position="1045"/>
        <end position="1056"/>
    </location>
</feature>
<sequence length="2211" mass="222131">MVHACTHFNDDGGSVRRLRVIAGVARLYPELQRLSTQFSAATGIPVYFNFSTRIGSSGALVRAAMARPPPVVDSGDNTAGGADAFITTTSLLPNLEQGGKLLDVSGLVGEDGQLRWYEINSALREQMVVYGNKVVGIPVTTSPVFLFYHKPVFSRDNLTVPVTWDQVLALAERYNGTDLNGDGVPGYGMCMTPPDCFVDGTILQWILASFVQTQGSSQGLILDPDTLANMANSSAMAAALTVMKRLRRVGPLTGNCAVFEDEAYLEGRCLLSITTPTTFKAAYSPEKPARFAAMRGRMGMAPFPGSTRVLDRASGNLTDCDAARCPMARVKARDASGVKRPVNQPTPSANVVVMLNAQSPAKYQFYAYSLFSYLLSPNVLGSDDLMMDPRLETVPFRDTDITPDAAAAWVARGYAPEDVDQFLSTLRIALANPNQNFESKFPGNINISARMTAATVIYTNSTPGYVAPPLPVVLGMIGSAADAVVREQGGAAVFGPLYRHLLNWGRAHYSGDGSGRSTGDEEGGDASGSPGGGGGGGSGLSSEGRLVLAIALPCGVGLLAVAAAAVLWGWNRRREAARRRGRGTVVPAPGAGPDTTLLVTDIQSSTSLWEHLDAGVMDRALSTHHAVMRKAIADWHGYESATEGDSFIVCFSNATEALLCALAAQQALLDAAWPEELLRAGPGLVPGLDAPDVDPLAQVGAVQVMSSKQATRTGRLEYSHTLTQRAATVAGRSRNGSAWSWSLFGGPSHASNALAAAAQGLAGSGAVAVGLSLPGLPLGGTDDGVAAAAADSSPWRQSIGARRRAVSGSGHGASRIPHASETDEARTHDGEGTEDTAAHATARSGASAGEDGGYEEGTDGAGPSSSGWVGGPDSAGTSCFTPISLTAAAAASGAAPATALAAAPGSAGRAPGAQGDGRTAAQAPASAAAGVAAAGTAPVRGMQSPFELMAYGEGAQSGGTVYGRVSSRTTLTGPQAAVSAAVATAPMASVPHSTASGAAGGGGGTSGLLKAFSNITAAVGGTSSGLLWRLASAGATAGRAPQVAAGTTQGLAQPQISIPRGQPAGGGRVSESGPLVAQDALVSQSQHHHHHHHHHHHQVATPTAFRSSTSLSGNQVSQWWGHRVTNESGGGAFEQPMMHSYSSLAVVLSRCVRITRLQATELREPSSVLPSPSGARRVHTPTALTAVRTLTGGGHHSNDGSTPGAGATPAAAEGSASTVLFRGLRVRMGLHTGVAAAAEVTVNGASGRTQYSGDCITAAKRVSDTAHGGMVVFGEATRQRLDVDAVRAARPYLLYAGLHMVGRDGIGHAAKQRLHLYAAYGPGLLPRALVVRPLATAAELRPGVLAAPVGHGTVVQVRVVGAERLLSWNYDLASRAMKLLQDSAMQLLAGADDVSASRSTGGAAKGAGVWPPGAYVLAGGISLAATGQALGGAGGGGAAGGGAVKEAGVGAGAGTGGGSTTGVITLVFPDTDSAVSWAAALRVRLPMLEWPPELLEHELCEEVWAPAPSGAGFGDGYRFVSRQPLRHAMTANLPLASVAATGSGGGGGGGGAPAPRWSNNGGNNPLTRLSSAFRARLVGTPPSPIHGGARPHVGSAAAALGRGGGAGVAGFGGAGGTGAGLGSPHSAAFARTSDGAGVHAAGGHARSLPAGGSGPGADRRALQHCGEEEPPTEGEPHETQQQRQRRHPGAQMDTAWTSRHHHHQQQQQQLLPMGPSPKRGTGHPELEPDLAARVRAAIASSRVSREEAGGQQGGGGGCGSASATASIESAAPPAPVTPGPSSQSNAAAALMTSASSGSGPRRDDITAWRGAGGKQCVGVGLAPAGATLGVNRGGPAVAINAVASGAFDTAPVPTARGASLDDPPAHQPVHREPSAKAWTALQPLPPPSPEQPRWQAEAASAAAAALASVSAVAAARCTAAAAVTTDESPLLTPAGRAVPAVSSTQLLSANAAVKGAAATDGLPSEGQADVSAMSSSVEIEVQTSPVGWTSVQSRRGNAMHSGGPGTGGDCAGIGTSSNGGPGSGQPCHGVAARGTANPKLTAQVALAPGPLAGPSSQPGVCTPAASAKVPLSAAAATAPTTGPYSSSSRSVRAAMIEGAAAAAAMVANETQTGSLAAAAAAHGAGGAGEALAPLRLLYRGLRLRAAVSCGPLKGGLVAGDVSGHVSYRGKAFAQLGKLMAKAKTGQIVATADLARTLSPSLSEELTLIDKL</sequence>
<feature type="region of interest" description="Disordered" evidence="1">
    <location>
        <begin position="512"/>
        <end position="538"/>
    </location>
</feature>
<dbReference type="PROSITE" id="PS50125">
    <property type="entry name" value="GUANYLATE_CYCLASE_2"/>
    <property type="match status" value="2"/>
</dbReference>
<keyword evidence="2" id="KW-1133">Transmembrane helix</keyword>
<dbReference type="GO" id="GO:0035556">
    <property type="term" value="P:intracellular signal transduction"/>
    <property type="evidence" value="ECO:0007669"/>
    <property type="project" value="InterPro"/>
</dbReference>
<gene>
    <name evidence="4" type="ORF">HYH02_001556</name>
</gene>
<feature type="compositionally biased region" description="Basic and acidic residues" evidence="1">
    <location>
        <begin position="818"/>
        <end position="831"/>
    </location>
</feature>
<feature type="compositionally biased region" description="Low complexity" evidence="1">
    <location>
        <begin position="838"/>
        <end position="849"/>
    </location>
</feature>
<dbReference type="InterPro" id="IPR029787">
    <property type="entry name" value="Nucleotide_cyclase"/>
</dbReference>
<reference evidence="4" key="1">
    <citation type="journal article" date="2020" name="bioRxiv">
        <title>Comparative genomics of Chlamydomonas.</title>
        <authorList>
            <person name="Craig R.J."/>
            <person name="Hasan A.R."/>
            <person name="Ness R.W."/>
            <person name="Keightley P.D."/>
        </authorList>
    </citation>
    <scope>NUCLEOTIDE SEQUENCE</scope>
    <source>
        <strain evidence="4">CCAP 11/173</strain>
    </source>
</reference>
<dbReference type="PANTHER" id="PTHR43081">
    <property type="entry name" value="ADENYLATE CYCLASE, TERMINAL-DIFFERENTIATION SPECIFIC-RELATED"/>
    <property type="match status" value="1"/>
</dbReference>
<keyword evidence="2" id="KW-0812">Transmembrane</keyword>
<dbReference type="InterPro" id="IPR050697">
    <property type="entry name" value="Adenylyl/Guanylyl_Cyclase_3/4"/>
</dbReference>
<dbReference type="SUPFAM" id="SSF55073">
    <property type="entry name" value="Nucleotide cyclase"/>
    <property type="match status" value="2"/>
</dbReference>
<feature type="compositionally biased region" description="Polar residues" evidence="1">
    <location>
        <begin position="1779"/>
        <end position="1798"/>
    </location>
</feature>
<feature type="region of interest" description="Disordered" evidence="1">
    <location>
        <begin position="1543"/>
        <end position="1566"/>
    </location>
</feature>
<accession>A0A835WTT8</accession>
<feature type="compositionally biased region" description="Gly residues" evidence="1">
    <location>
        <begin position="1543"/>
        <end position="1552"/>
    </location>
</feature>
<dbReference type="Proteomes" id="UP000613740">
    <property type="component" value="Unassembled WGS sequence"/>
</dbReference>
<name>A0A835WTT8_9CHLO</name>
<dbReference type="OrthoDB" id="542878at2759"/>
<feature type="compositionally biased region" description="Low complexity" evidence="1">
    <location>
        <begin position="1636"/>
        <end position="1645"/>
    </location>
</feature>
<feature type="compositionally biased region" description="Polar residues" evidence="1">
    <location>
        <begin position="1100"/>
        <end position="1110"/>
    </location>
</feature>
<protein>
    <recommendedName>
        <fullName evidence="3">Guanylate cyclase domain-containing protein</fullName>
    </recommendedName>
</protein>
<feature type="transmembrane region" description="Helical" evidence="2">
    <location>
        <begin position="546"/>
        <end position="570"/>
    </location>
</feature>